<reference evidence="1 2" key="1">
    <citation type="submission" date="2017-06" db="EMBL/GenBank/DDBJ databases">
        <title>Sequencing and comparative analysis of myxobacterial genomes.</title>
        <authorList>
            <person name="Rupp O."/>
            <person name="Goesmann A."/>
            <person name="Sogaard-Andersen L."/>
        </authorList>
    </citation>
    <scope>NUCLEOTIDE SEQUENCE [LARGE SCALE GENOMIC DNA]</scope>
    <source>
        <strain evidence="1 2">DSM 14697</strain>
    </source>
</reference>
<dbReference type="KEGG" id="mmas:MYMAC_000654"/>
<dbReference type="AlphaFoldDB" id="A0A250JN76"/>
<dbReference type="Pfam" id="PF06041">
    <property type="entry name" value="DUF924"/>
    <property type="match status" value="1"/>
</dbReference>
<dbReference type="InterPro" id="IPR011990">
    <property type="entry name" value="TPR-like_helical_dom_sf"/>
</dbReference>
<accession>A0A250JN76</accession>
<dbReference type="SUPFAM" id="SSF48452">
    <property type="entry name" value="TPR-like"/>
    <property type="match status" value="1"/>
</dbReference>
<sequence length="184" mass="21320">MASAEEVLGFWFNQPRERWFLRDEAFDDECRRRFLPAVERAAAGELDAWKDEPRSCVALLLLLDQLPRNLFRGTPQAFASDARAREVARHALARGLDMALPPLWRQFMYLPFEHSESVNDQRLSVALFEVLALYHADSREALDYARQHRDVIQRFGRFPHRNVTLGRSTTPEESAFLQEPGSSF</sequence>
<evidence type="ECO:0000313" key="1">
    <source>
        <dbReference type="EMBL" id="ATB45070.1"/>
    </source>
</evidence>
<protein>
    <submittedName>
        <fullName evidence="1">Membrane protein</fullName>
    </submittedName>
</protein>
<keyword evidence="2" id="KW-1185">Reference proteome</keyword>
<dbReference type="Gene3D" id="1.25.40.10">
    <property type="entry name" value="Tetratricopeptide repeat domain"/>
    <property type="match status" value="1"/>
</dbReference>
<dbReference type="EMBL" id="CP022203">
    <property type="protein sequence ID" value="ATB45070.1"/>
    <property type="molecule type" value="Genomic_DNA"/>
</dbReference>
<gene>
    <name evidence="1" type="ORF">MYMAC_000654</name>
</gene>
<dbReference type="Proteomes" id="UP000217343">
    <property type="component" value="Chromosome"/>
</dbReference>
<evidence type="ECO:0000313" key="2">
    <source>
        <dbReference type="Proteomes" id="UP000217343"/>
    </source>
</evidence>
<dbReference type="Gene3D" id="1.20.58.320">
    <property type="entry name" value="TPR-like"/>
    <property type="match status" value="1"/>
</dbReference>
<dbReference type="RefSeq" id="WP_095957005.1">
    <property type="nucleotide sequence ID" value="NZ_CP022203.1"/>
</dbReference>
<dbReference type="OrthoDB" id="7593450at2"/>
<organism evidence="1 2">
    <name type="scientific">Corallococcus macrosporus DSM 14697</name>
    <dbReference type="NCBI Taxonomy" id="1189310"/>
    <lineage>
        <taxon>Bacteria</taxon>
        <taxon>Pseudomonadati</taxon>
        <taxon>Myxococcota</taxon>
        <taxon>Myxococcia</taxon>
        <taxon>Myxococcales</taxon>
        <taxon>Cystobacterineae</taxon>
        <taxon>Myxococcaceae</taxon>
        <taxon>Corallococcus</taxon>
    </lineage>
</organism>
<name>A0A250JN76_9BACT</name>
<proteinExistence type="predicted"/>
<dbReference type="InterPro" id="IPR010323">
    <property type="entry name" value="DUF924"/>
</dbReference>